<gene>
    <name evidence="2" type="ORF">EW146_g5893</name>
</gene>
<sequence length="383" mass="41941">MFEPASDSDPHKRARESALQLGPRKKPSLSDPLIHHGRHFGRTVHALTNVKALITNGLLRMGELAEQPEENFTAEERREHNVFNTLLQSVPGLEERLMNGSEDDMAQIAELIQKGASSARSDDTKGLKNAIIDWITPRGQCLNPPLARNIKSDRGFHHERTGALLCPAGMDWSNSEIKDQLRNGELAVAGDQWPIFLYSGEVYDSEDPWNGLFRGALLLARTSQAYKYIFTSPSSVDKEPKATRAGNARIHGMTRVTPASIAYIATQVRFALTSSPVFSRTDTVTDSERFYNSVLELFEDIEEQEEVNALLLWWNRQIFPSYSTSQRPVTKNSALARIREKRAAIKLAAAAGEAANGMAVGEGADATVAGGGGNHSAAGTSAT</sequence>
<proteinExistence type="predicted"/>
<dbReference type="EMBL" id="SGPL01000277">
    <property type="protein sequence ID" value="THH14436.1"/>
    <property type="molecule type" value="Genomic_DNA"/>
</dbReference>
<evidence type="ECO:0000313" key="3">
    <source>
        <dbReference type="Proteomes" id="UP000310158"/>
    </source>
</evidence>
<organism evidence="2 3">
    <name type="scientific">Bondarzewia mesenterica</name>
    <dbReference type="NCBI Taxonomy" id="1095465"/>
    <lineage>
        <taxon>Eukaryota</taxon>
        <taxon>Fungi</taxon>
        <taxon>Dikarya</taxon>
        <taxon>Basidiomycota</taxon>
        <taxon>Agaricomycotina</taxon>
        <taxon>Agaricomycetes</taxon>
        <taxon>Russulales</taxon>
        <taxon>Bondarzewiaceae</taxon>
        <taxon>Bondarzewia</taxon>
    </lineage>
</organism>
<dbReference type="OrthoDB" id="3160134at2759"/>
<dbReference type="Proteomes" id="UP000310158">
    <property type="component" value="Unassembled WGS sequence"/>
</dbReference>
<keyword evidence="3" id="KW-1185">Reference proteome</keyword>
<name>A0A4S4LQ35_9AGAM</name>
<protein>
    <submittedName>
        <fullName evidence="2">Uncharacterized protein</fullName>
    </submittedName>
</protein>
<reference evidence="2 3" key="1">
    <citation type="submission" date="2019-02" db="EMBL/GenBank/DDBJ databases">
        <title>Genome sequencing of the rare red list fungi Bondarzewia mesenterica.</title>
        <authorList>
            <person name="Buettner E."/>
            <person name="Kellner H."/>
        </authorList>
    </citation>
    <scope>NUCLEOTIDE SEQUENCE [LARGE SCALE GENOMIC DNA]</scope>
    <source>
        <strain evidence="2 3">DSM 108281</strain>
    </source>
</reference>
<dbReference type="AlphaFoldDB" id="A0A4S4LQ35"/>
<feature type="region of interest" description="Disordered" evidence="1">
    <location>
        <begin position="1"/>
        <end position="31"/>
    </location>
</feature>
<accession>A0A4S4LQ35</accession>
<comment type="caution">
    <text evidence="2">The sequence shown here is derived from an EMBL/GenBank/DDBJ whole genome shotgun (WGS) entry which is preliminary data.</text>
</comment>
<dbReference type="Pfam" id="PF20414">
    <property type="entry name" value="DUF6698"/>
    <property type="match status" value="1"/>
</dbReference>
<evidence type="ECO:0000256" key="1">
    <source>
        <dbReference type="SAM" id="MobiDB-lite"/>
    </source>
</evidence>
<evidence type="ECO:0000313" key="2">
    <source>
        <dbReference type="EMBL" id="THH14436.1"/>
    </source>
</evidence>
<dbReference type="InterPro" id="IPR046521">
    <property type="entry name" value="DUF6698"/>
</dbReference>